<dbReference type="GO" id="GO:0003676">
    <property type="term" value="F:nucleic acid binding"/>
    <property type="evidence" value="ECO:0007669"/>
    <property type="project" value="InterPro"/>
</dbReference>
<proteinExistence type="predicted"/>
<reference evidence="2 3" key="1">
    <citation type="submission" date="2014-04" db="EMBL/GenBank/DDBJ databases">
        <authorList>
            <consortium name="DOE Joint Genome Institute"/>
            <person name="Kuo A."/>
            <person name="Ruytinx J."/>
            <person name="Rineau F."/>
            <person name="Colpaert J."/>
            <person name="Kohler A."/>
            <person name="Nagy L.G."/>
            <person name="Floudas D."/>
            <person name="Copeland A."/>
            <person name="Barry K.W."/>
            <person name="Cichocki N."/>
            <person name="Veneault-Fourrey C."/>
            <person name="LaButti K."/>
            <person name="Lindquist E.A."/>
            <person name="Lipzen A."/>
            <person name="Lundell T."/>
            <person name="Morin E."/>
            <person name="Murat C."/>
            <person name="Sun H."/>
            <person name="Tunlid A."/>
            <person name="Henrissat B."/>
            <person name="Grigoriev I.V."/>
            <person name="Hibbett D.S."/>
            <person name="Martin F."/>
            <person name="Nordberg H.P."/>
            <person name="Cantor M.N."/>
            <person name="Hua S.X."/>
        </authorList>
    </citation>
    <scope>NUCLEOTIDE SEQUENCE [LARGE SCALE GENOMIC DNA]</scope>
    <source>
        <strain evidence="2 3">UH-Slu-Lm8-n1</strain>
    </source>
</reference>
<feature type="domain" description="DDE-1" evidence="1">
    <location>
        <begin position="133"/>
        <end position="284"/>
    </location>
</feature>
<keyword evidence="3" id="KW-1185">Reference proteome</keyword>
<dbReference type="InterPro" id="IPR004875">
    <property type="entry name" value="DDE_SF_endonuclease_dom"/>
</dbReference>
<accession>A0A0C9ZFS0</accession>
<feature type="non-terminal residue" evidence="2">
    <location>
        <position position="320"/>
    </location>
</feature>
<organism evidence="2 3">
    <name type="scientific">Suillus luteus UH-Slu-Lm8-n1</name>
    <dbReference type="NCBI Taxonomy" id="930992"/>
    <lineage>
        <taxon>Eukaryota</taxon>
        <taxon>Fungi</taxon>
        <taxon>Dikarya</taxon>
        <taxon>Basidiomycota</taxon>
        <taxon>Agaricomycotina</taxon>
        <taxon>Agaricomycetes</taxon>
        <taxon>Agaricomycetidae</taxon>
        <taxon>Boletales</taxon>
        <taxon>Suillineae</taxon>
        <taxon>Suillaceae</taxon>
        <taxon>Suillus</taxon>
    </lineage>
</organism>
<dbReference type="AlphaFoldDB" id="A0A0C9ZFS0"/>
<dbReference type="InParanoid" id="A0A0C9ZFS0"/>
<protein>
    <recommendedName>
        <fullName evidence="1">DDE-1 domain-containing protein</fullName>
    </recommendedName>
</protein>
<evidence type="ECO:0000313" key="3">
    <source>
        <dbReference type="Proteomes" id="UP000054485"/>
    </source>
</evidence>
<dbReference type="HOGENOM" id="CLU_013929_2_0_1"/>
<dbReference type="STRING" id="930992.A0A0C9ZFS0"/>
<evidence type="ECO:0000259" key="1">
    <source>
        <dbReference type="Pfam" id="PF03184"/>
    </source>
</evidence>
<dbReference type="Proteomes" id="UP000054485">
    <property type="component" value="Unassembled WGS sequence"/>
</dbReference>
<dbReference type="EMBL" id="KN835542">
    <property type="protein sequence ID" value="KIK36295.1"/>
    <property type="molecule type" value="Genomic_DNA"/>
</dbReference>
<sequence length="320" mass="36543">QEQTVADWCNLASTSATPIHPAKLHASVKEITGRLPSRKWHYGFIRHHPSLRISRASGLDPKHARNFNKDTIGEFFEMRKKLDDDHNKIPPEHHWNMDENGNQMGGGRKNAGMKFIFSEEDSDRYRVHSDNLELVTIIERVSAAGAKMPPWFVLSEGPATDIRDLKDKVGGILLCSTNTIMSLDSVSFSLAGWTDHEIADYWFRNHFVPTVEKYRVDPEKPIVLTVDGHSSHEQPSIQKAAYDNGVIIHAFPSKTMHKFQPLDVGVFSFVQRAWTKHCDKCLADRVEIDRYNFIPEYMAIHHIITSELVQKAFKKTGIYP</sequence>
<dbReference type="OrthoDB" id="3265672at2759"/>
<name>A0A0C9ZFS0_9AGAM</name>
<dbReference type="Pfam" id="PF03184">
    <property type="entry name" value="DDE_1"/>
    <property type="match status" value="1"/>
</dbReference>
<reference evidence="3" key="2">
    <citation type="submission" date="2015-01" db="EMBL/GenBank/DDBJ databases">
        <title>Evolutionary Origins and Diversification of the Mycorrhizal Mutualists.</title>
        <authorList>
            <consortium name="DOE Joint Genome Institute"/>
            <consortium name="Mycorrhizal Genomics Consortium"/>
            <person name="Kohler A."/>
            <person name="Kuo A."/>
            <person name="Nagy L.G."/>
            <person name="Floudas D."/>
            <person name="Copeland A."/>
            <person name="Barry K.W."/>
            <person name="Cichocki N."/>
            <person name="Veneault-Fourrey C."/>
            <person name="LaButti K."/>
            <person name="Lindquist E.A."/>
            <person name="Lipzen A."/>
            <person name="Lundell T."/>
            <person name="Morin E."/>
            <person name="Murat C."/>
            <person name="Riley R."/>
            <person name="Ohm R."/>
            <person name="Sun H."/>
            <person name="Tunlid A."/>
            <person name="Henrissat B."/>
            <person name="Grigoriev I.V."/>
            <person name="Hibbett D.S."/>
            <person name="Martin F."/>
        </authorList>
    </citation>
    <scope>NUCLEOTIDE SEQUENCE [LARGE SCALE GENOMIC DNA]</scope>
    <source>
        <strain evidence="3">UH-Slu-Lm8-n1</strain>
    </source>
</reference>
<gene>
    <name evidence="2" type="ORF">CY34DRAFT_32086</name>
</gene>
<evidence type="ECO:0000313" key="2">
    <source>
        <dbReference type="EMBL" id="KIK36295.1"/>
    </source>
</evidence>
<feature type="non-terminal residue" evidence="2">
    <location>
        <position position="1"/>
    </location>
</feature>